<keyword evidence="1" id="KW-1133">Transmembrane helix</keyword>
<sequence length="129" mass="15638">MDNGWSVYFDPKIFNPRFYSILFKVVCYRDEDLIDTGRCRRTKLCKVRRRVHRFISFLCFKSLQRMEHLLWFFAAHALLLSLRFPIAFNGSQMKRKRWTDSGTGTGCRRIKLFPREMRKRLKPPQEVEK</sequence>
<comment type="caution">
    <text evidence="2">The sequence shown here is derived from an EMBL/GenBank/DDBJ whole genome shotgun (WGS) entry which is preliminary data.</text>
</comment>
<dbReference type="EMBL" id="JAHXZJ010001864">
    <property type="protein sequence ID" value="KAH0550244.1"/>
    <property type="molecule type" value="Genomic_DNA"/>
</dbReference>
<feature type="transmembrane region" description="Helical" evidence="1">
    <location>
        <begin position="69"/>
        <end position="88"/>
    </location>
</feature>
<accession>A0AAV7IEQ3</accession>
<evidence type="ECO:0000256" key="1">
    <source>
        <dbReference type="SAM" id="Phobius"/>
    </source>
</evidence>
<evidence type="ECO:0000313" key="3">
    <source>
        <dbReference type="Proteomes" id="UP000826195"/>
    </source>
</evidence>
<keyword evidence="1" id="KW-0472">Membrane</keyword>
<name>A0AAV7IEQ3_COTGL</name>
<protein>
    <submittedName>
        <fullName evidence="2">Uncharacterized protein</fullName>
    </submittedName>
</protein>
<gene>
    <name evidence="2" type="ORF">KQX54_018341</name>
</gene>
<reference evidence="2 3" key="1">
    <citation type="journal article" date="2021" name="J. Hered.">
        <title>A chromosome-level genome assembly of the parasitoid wasp, Cotesia glomerata (Hymenoptera: Braconidae).</title>
        <authorList>
            <person name="Pinto B.J."/>
            <person name="Weis J.J."/>
            <person name="Gamble T."/>
            <person name="Ode P.J."/>
            <person name="Paul R."/>
            <person name="Zaspel J.M."/>
        </authorList>
    </citation>
    <scope>NUCLEOTIDE SEQUENCE [LARGE SCALE GENOMIC DNA]</scope>
    <source>
        <strain evidence="2">CgM1</strain>
    </source>
</reference>
<dbReference type="Proteomes" id="UP000826195">
    <property type="component" value="Unassembled WGS sequence"/>
</dbReference>
<dbReference type="AlphaFoldDB" id="A0AAV7IEQ3"/>
<organism evidence="2 3">
    <name type="scientific">Cotesia glomerata</name>
    <name type="common">Lepidopteran parasitic wasp</name>
    <name type="synonym">Apanteles glomeratus</name>
    <dbReference type="NCBI Taxonomy" id="32391"/>
    <lineage>
        <taxon>Eukaryota</taxon>
        <taxon>Metazoa</taxon>
        <taxon>Ecdysozoa</taxon>
        <taxon>Arthropoda</taxon>
        <taxon>Hexapoda</taxon>
        <taxon>Insecta</taxon>
        <taxon>Pterygota</taxon>
        <taxon>Neoptera</taxon>
        <taxon>Endopterygota</taxon>
        <taxon>Hymenoptera</taxon>
        <taxon>Apocrita</taxon>
        <taxon>Ichneumonoidea</taxon>
        <taxon>Braconidae</taxon>
        <taxon>Microgastrinae</taxon>
        <taxon>Cotesia</taxon>
    </lineage>
</organism>
<proteinExistence type="predicted"/>
<keyword evidence="3" id="KW-1185">Reference proteome</keyword>
<evidence type="ECO:0000313" key="2">
    <source>
        <dbReference type="EMBL" id="KAH0550244.1"/>
    </source>
</evidence>
<keyword evidence="1" id="KW-0812">Transmembrane</keyword>